<accession>A0A6J2TAF7</accession>
<dbReference type="GeneID" id="115622512"/>
<feature type="region of interest" description="Disordered" evidence="1">
    <location>
        <begin position="91"/>
        <end position="110"/>
    </location>
</feature>
<dbReference type="RefSeq" id="XP_030372325.1">
    <property type="nucleotide sequence ID" value="XM_030516465.1"/>
</dbReference>
<protein>
    <submittedName>
        <fullName evidence="3">Uncharacterized protein LOC115622512</fullName>
    </submittedName>
</protein>
<gene>
    <name evidence="3" type="primary">LOC115622512</name>
</gene>
<sequence>MRPDKSTTPGETSDANNSIEEECYGGNSPEPQKNASTLEAIACDAGSIGNASTTLENAPLRCLSPLDGTFSFSITIKDGKCSMLGEFKKTSPTDEASTAERAVSSTSVGGAGESIGGMSNLIYKAEELPLKPSTVTLEWIFDNINLMMGPIKLTKPSSEANAIVFDGPSTSTGLRDSAGIMEPPFDASIKKANEEVEIKPPSPCMLNALVSNLYRNLQNRVPGAMWFKCQQDPNFCERNHLNSEMPKLPSAILQHALEIQLEGQQYETYLAMVEMFIMHNNFPHVEVFDAMVQLTMVLIAKDLDPDEVQSIYHNRTNVFYLLLNNFPPCWTALRSHYLSFLGIEPSNPKLELFLSLLEMAMDNCTDEELTQLTVPYEKYEFNFSDDDDLHVSKDDLLSRHVNDFTWSNELSLKDFGIMSPSVQLARIFDILDIIYAVLERNFLMWLEHHKKSLQVGADIFKKDTSPFAVLVFGLTPVKRLTKVVRKLMMLYSRAVNRSLHESRLAILQSFISLLMELSNTAELEYVSIGVRYPCLGPRTRQLIAKFFYIFCNENTTKMSTFKKTIPQLGQPYLRYEFADHFLRLFYFPDSMTFCPEKICNEFRLKMWKNYMPRSEVGEKSETLLAREDYMQIMLNALRDYCKWMNLEGFWENLKHNQEVEVKSGSLPAQLEGNYIPVDVREMIKNYVTAMRHMRNLRVLVVETKTLADNVDVRDWITYLKFLD</sequence>
<reference evidence="3" key="1">
    <citation type="submission" date="2025-08" db="UniProtKB">
        <authorList>
            <consortium name="RefSeq"/>
        </authorList>
    </citation>
    <scope>IDENTIFICATION</scope>
    <source>
        <strain evidence="3">11010-0011.00</strain>
        <tissue evidence="3">Whole body</tissue>
    </source>
</reference>
<organism evidence="2 3">
    <name type="scientific">Drosophila lebanonensis</name>
    <name type="common">Fruit fly</name>
    <name type="synonym">Scaptodrosophila lebanonensis</name>
    <dbReference type="NCBI Taxonomy" id="7225"/>
    <lineage>
        <taxon>Eukaryota</taxon>
        <taxon>Metazoa</taxon>
        <taxon>Ecdysozoa</taxon>
        <taxon>Arthropoda</taxon>
        <taxon>Hexapoda</taxon>
        <taxon>Insecta</taxon>
        <taxon>Pterygota</taxon>
        <taxon>Neoptera</taxon>
        <taxon>Endopterygota</taxon>
        <taxon>Diptera</taxon>
        <taxon>Brachycera</taxon>
        <taxon>Muscomorpha</taxon>
        <taxon>Ephydroidea</taxon>
        <taxon>Drosophilidae</taxon>
        <taxon>Scaptodrosophila</taxon>
    </lineage>
</organism>
<feature type="compositionally biased region" description="Polar residues" evidence="1">
    <location>
        <begin position="1"/>
        <end position="18"/>
    </location>
</feature>
<proteinExistence type="predicted"/>
<evidence type="ECO:0000256" key="1">
    <source>
        <dbReference type="SAM" id="MobiDB-lite"/>
    </source>
</evidence>
<keyword evidence="2" id="KW-1185">Reference proteome</keyword>
<name>A0A6J2TAF7_DROLE</name>
<dbReference type="Proteomes" id="UP000504634">
    <property type="component" value="Unplaced"/>
</dbReference>
<dbReference type="AlphaFoldDB" id="A0A6J2TAF7"/>
<evidence type="ECO:0000313" key="3">
    <source>
        <dbReference type="RefSeq" id="XP_030372325.1"/>
    </source>
</evidence>
<feature type="region of interest" description="Disordered" evidence="1">
    <location>
        <begin position="1"/>
        <end position="32"/>
    </location>
</feature>
<evidence type="ECO:0000313" key="2">
    <source>
        <dbReference type="Proteomes" id="UP000504634"/>
    </source>
</evidence>